<accession>A0A319DY53</accession>
<name>A0A319DY53_ASPSB</name>
<dbReference type="Proteomes" id="UP000248423">
    <property type="component" value="Unassembled WGS sequence"/>
</dbReference>
<dbReference type="VEuPathDB" id="FungiDB:BO78DRAFT_390016"/>
<evidence type="ECO:0000313" key="2">
    <source>
        <dbReference type="Proteomes" id="UP000248423"/>
    </source>
</evidence>
<dbReference type="AlphaFoldDB" id="A0A319DY53"/>
<proteinExistence type="predicted"/>
<evidence type="ECO:0000313" key="1">
    <source>
        <dbReference type="EMBL" id="PYI02732.1"/>
    </source>
</evidence>
<organism evidence="1 2">
    <name type="scientific">Aspergillus sclerotiicarbonarius (strain CBS 121057 / IBT 28362)</name>
    <dbReference type="NCBI Taxonomy" id="1448318"/>
    <lineage>
        <taxon>Eukaryota</taxon>
        <taxon>Fungi</taxon>
        <taxon>Dikarya</taxon>
        <taxon>Ascomycota</taxon>
        <taxon>Pezizomycotina</taxon>
        <taxon>Eurotiomycetes</taxon>
        <taxon>Eurotiomycetidae</taxon>
        <taxon>Eurotiales</taxon>
        <taxon>Aspergillaceae</taxon>
        <taxon>Aspergillus</taxon>
        <taxon>Aspergillus subgen. Circumdati</taxon>
    </lineage>
</organism>
<gene>
    <name evidence="1" type="ORF">BO78DRAFT_390016</name>
</gene>
<keyword evidence="2" id="KW-1185">Reference proteome</keyword>
<dbReference type="EMBL" id="KZ826390">
    <property type="protein sequence ID" value="PYI02732.1"/>
    <property type="molecule type" value="Genomic_DNA"/>
</dbReference>
<protein>
    <submittedName>
        <fullName evidence="1">Uncharacterized protein</fullName>
    </submittedName>
</protein>
<reference evidence="1 2" key="1">
    <citation type="submission" date="2018-02" db="EMBL/GenBank/DDBJ databases">
        <title>The genomes of Aspergillus section Nigri reveals drivers in fungal speciation.</title>
        <authorList>
            <consortium name="DOE Joint Genome Institute"/>
            <person name="Vesth T.C."/>
            <person name="Nybo J."/>
            <person name="Theobald S."/>
            <person name="Brandl J."/>
            <person name="Frisvad J.C."/>
            <person name="Nielsen K.F."/>
            <person name="Lyhne E.K."/>
            <person name="Kogle M.E."/>
            <person name="Kuo A."/>
            <person name="Riley R."/>
            <person name="Clum A."/>
            <person name="Nolan M."/>
            <person name="Lipzen A."/>
            <person name="Salamov A."/>
            <person name="Henrissat B."/>
            <person name="Wiebenga A."/>
            <person name="De vries R.P."/>
            <person name="Grigoriev I.V."/>
            <person name="Mortensen U.H."/>
            <person name="Andersen M.R."/>
            <person name="Baker S.E."/>
        </authorList>
    </citation>
    <scope>NUCLEOTIDE SEQUENCE [LARGE SCALE GENOMIC DNA]</scope>
    <source>
        <strain evidence="1 2">CBS 121057</strain>
    </source>
</reference>
<sequence>MDESELEEVLRKSGVPDTEAGTRFKWDHWPRWRVVDIIRGRGVPSASAQERLKSLQIKHNITLQYSKGENPVPAAMVVDIPIILEDLDLHDAGSGVEGTFATVFHEDYSIQVNISDDPEEEFKWLHRELEYVLKLAEHNRASFPYIEGVCDVIEFIWIPTEYQRDQFKMNKKVAHVGMEASWGPKCHWS</sequence>